<reference evidence="2 3" key="1">
    <citation type="submission" date="2018-06" db="EMBL/GenBank/DDBJ databases">
        <title>Genomic Encyclopedia of Type Strains, Phase III (KMG-III): the genomes of soil and plant-associated and newly described type strains.</title>
        <authorList>
            <person name="Whitman W."/>
        </authorList>
    </citation>
    <scope>NUCLEOTIDE SEQUENCE [LARGE SCALE GENOMIC DNA]</scope>
    <source>
        <strain evidence="2 3">CECT 7022</strain>
    </source>
</reference>
<proteinExistence type="predicted"/>
<comment type="caution">
    <text evidence="2">The sequence shown here is derived from an EMBL/GenBank/DDBJ whole genome shotgun (WGS) entry which is preliminary data.</text>
</comment>
<name>A0A2V4UPT0_PAEBA</name>
<sequence>MNSQTFVNKGGYLVNISWFKPSKKMFIIGKNEKPVSWIWKGYSKAIESAPAISSGPSTRNTAGPSTSETTASNIIFSSGPSSTTTTGPKNISGATQTEGTYIGQGGHNHGIPSGTVFLDADGIRRTWVPSGNHSHAISLANHEHDMQHHHEIPGHVHRMEHTHDMNHTHEVPGHSHDILYGIFEGPKPSKIVIRVNGNVVPFEGLEGEGIDIIPFLSKDDKGKVHRGAWHSIEITPNDLGRIVASLNTQIFVNSRGGGDF</sequence>
<feature type="region of interest" description="Disordered" evidence="1">
    <location>
        <begin position="50"/>
        <end position="108"/>
    </location>
</feature>
<evidence type="ECO:0000256" key="1">
    <source>
        <dbReference type="SAM" id="MobiDB-lite"/>
    </source>
</evidence>
<protein>
    <submittedName>
        <fullName evidence="2">Uncharacterized protein</fullName>
    </submittedName>
</protein>
<dbReference type="Proteomes" id="UP000247790">
    <property type="component" value="Unassembled WGS sequence"/>
</dbReference>
<dbReference type="AlphaFoldDB" id="A0A2V4UPT0"/>
<feature type="compositionally biased region" description="Polar residues" evidence="1">
    <location>
        <begin position="54"/>
        <end position="76"/>
    </location>
</feature>
<accession>A0A2V4UPT0</accession>
<organism evidence="2 3">
    <name type="scientific">Paenibacillus barcinonensis</name>
    <dbReference type="NCBI Taxonomy" id="198119"/>
    <lineage>
        <taxon>Bacteria</taxon>
        <taxon>Bacillati</taxon>
        <taxon>Bacillota</taxon>
        <taxon>Bacilli</taxon>
        <taxon>Bacillales</taxon>
        <taxon>Paenibacillaceae</taxon>
        <taxon>Paenibacillus</taxon>
    </lineage>
</organism>
<gene>
    <name evidence="2" type="ORF">DFQ00_14220</name>
</gene>
<feature type="compositionally biased region" description="Low complexity" evidence="1">
    <location>
        <begin position="77"/>
        <end position="88"/>
    </location>
</feature>
<dbReference type="EMBL" id="QJSW01000042">
    <property type="protein sequence ID" value="PYE42123.1"/>
    <property type="molecule type" value="Genomic_DNA"/>
</dbReference>
<evidence type="ECO:0000313" key="2">
    <source>
        <dbReference type="EMBL" id="PYE42123.1"/>
    </source>
</evidence>
<evidence type="ECO:0000313" key="3">
    <source>
        <dbReference type="Proteomes" id="UP000247790"/>
    </source>
</evidence>